<feature type="domain" description="Heterokaryon incompatibility" evidence="2">
    <location>
        <begin position="203"/>
        <end position="340"/>
    </location>
</feature>
<comment type="caution">
    <text evidence="3">The sequence shown here is derived from an EMBL/GenBank/DDBJ whole genome shotgun (WGS) entry which is preliminary data.</text>
</comment>
<evidence type="ECO:0000313" key="4">
    <source>
        <dbReference type="Proteomes" id="UP001301769"/>
    </source>
</evidence>
<dbReference type="PANTHER" id="PTHR33112:SF12">
    <property type="entry name" value="HETEROKARYON INCOMPATIBILITY DOMAIN-CONTAINING PROTEIN"/>
    <property type="match status" value="1"/>
</dbReference>
<dbReference type="AlphaFoldDB" id="A0AAN6Y6I1"/>
<accession>A0AAN6Y6I1</accession>
<organism evidence="3 4">
    <name type="scientific">Rhypophila decipiens</name>
    <dbReference type="NCBI Taxonomy" id="261697"/>
    <lineage>
        <taxon>Eukaryota</taxon>
        <taxon>Fungi</taxon>
        <taxon>Dikarya</taxon>
        <taxon>Ascomycota</taxon>
        <taxon>Pezizomycotina</taxon>
        <taxon>Sordariomycetes</taxon>
        <taxon>Sordariomycetidae</taxon>
        <taxon>Sordariales</taxon>
        <taxon>Naviculisporaceae</taxon>
        <taxon>Rhypophila</taxon>
    </lineage>
</organism>
<evidence type="ECO:0000313" key="3">
    <source>
        <dbReference type="EMBL" id="KAK4212266.1"/>
    </source>
</evidence>
<dbReference type="EMBL" id="MU858131">
    <property type="protein sequence ID" value="KAK4212266.1"/>
    <property type="molecule type" value="Genomic_DNA"/>
</dbReference>
<evidence type="ECO:0000256" key="1">
    <source>
        <dbReference type="SAM" id="MobiDB-lite"/>
    </source>
</evidence>
<gene>
    <name evidence="3" type="ORF">QBC37DRAFT_388987</name>
</gene>
<feature type="region of interest" description="Disordered" evidence="1">
    <location>
        <begin position="1"/>
        <end position="21"/>
    </location>
</feature>
<dbReference type="InterPro" id="IPR010730">
    <property type="entry name" value="HET"/>
</dbReference>
<protein>
    <submittedName>
        <fullName evidence="3">HET-domain-containing protein</fullName>
    </submittedName>
</protein>
<reference evidence="3" key="1">
    <citation type="journal article" date="2023" name="Mol. Phylogenet. Evol.">
        <title>Genome-scale phylogeny and comparative genomics of the fungal order Sordariales.</title>
        <authorList>
            <person name="Hensen N."/>
            <person name="Bonometti L."/>
            <person name="Westerberg I."/>
            <person name="Brannstrom I.O."/>
            <person name="Guillou S."/>
            <person name="Cros-Aarteil S."/>
            <person name="Calhoun S."/>
            <person name="Haridas S."/>
            <person name="Kuo A."/>
            <person name="Mondo S."/>
            <person name="Pangilinan J."/>
            <person name="Riley R."/>
            <person name="LaButti K."/>
            <person name="Andreopoulos B."/>
            <person name="Lipzen A."/>
            <person name="Chen C."/>
            <person name="Yan M."/>
            <person name="Daum C."/>
            <person name="Ng V."/>
            <person name="Clum A."/>
            <person name="Steindorff A."/>
            <person name="Ohm R.A."/>
            <person name="Martin F."/>
            <person name="Silar P."/>
            <person name="Natvig D.O."/>
            <person name="Lalanne C."/>
            <person name="Gautier V."/>
            <person name="Ament-Velasquez S.L."/>
            <person name="Kruys A."/>
            <person name="Hutchinson M.I."/>
            <person name="Powell A.J."/>
            <person name="Barry K."/>
            <person name="Miller A.N."/>
            <person name="Grigoriev I.V."/>
            <person name="Debuchy R."/>
            <person name="Gladieux P."/>
            <person name="Hiltunen Thoren M."/>
            <person name="Johannesson H."/>
        </authorList>
    </citation>
    <scope>NUCLEOTIDE SEQUENCE</scope>
    <source>
        <strain evidence="3">PSN293</strain>
    </source>
</reference>
<evidence type="ECO:0000259" key="2">
    <source>
        <dbReference type="Pfam" id="PF06985"/>
    </source>
</evidence>
<dbReference type="PANTHER" id="PTHR33112">
    <property type="entry name" value="DOMAIN PROTEIN, PUTATIVE-RELATED"/>
    <property type="match status" value="1"/>
</dbReference>
<sequence length="701" mass="79454">MDRQSTTKVESPDSLQKASPSSELCTRCQQIDFWAIFNKENAIPPEHGLPVFALGQLKPDSVCPACRLFEAIRPRDYFRGRTIFVAPATYQPDVALAPFPGKALGSGVWPWNQIEVTKRGFLLCRFTDQVRPRAEEPATLLEGSHVDPSRIDYVRLKGWLQHCDSLHADTCKAKASISSLRVSLQCIDCFTRSIVDIRPGDRYLALSYVWGVPPLKIVKKGDTDRLPRHASQVIEDAMVVVRGLGEKYLWVDKYCIEQESHDIKDAQIKEMDLIYACAYATIIASAGSDANVGLPGVSKARTTYPLVVHGRELEVLPTRPPLSFAIADTAWITRGWTYQEVTLSRRCRFFTTEQVYFVCSAMDCCEAVKVGQESLFTARKPQTSGQPNKPEIPIEARRFLSLDSMSYDTSRASQLRNYAEHVAEYTGRTLTHEEDILNAFRGLLSRSPFLTYYGIPLAPYTEPSDPTLMSVKDLDMGFARGLFWTPKYKGHGAHVSISRRLGFPSWSWVGWRGRVEYCSALGPGDRARFGEGGTFMTPDSNRFDTEFWVEDVDGLLVDFQKLVSTTSQTTMMIPELSHHLAVEARVFRFRFQPTNENRFTVCVCYCHLDSSHGGIVEAFCDKWDQAIFCHRPLEANEMYHGMTSETWDCVLLFESTLQKQKNFRIVEWVGDVAYRVGVLSLRDYFKMLDSVPSSRRRIRLG</sequence>
<name>A0AAN6Y6I1_9PEZI</name>
<dbReference type="Pfam" id="PF06985">
    <property type="entry name" value="HET"/>
    <property type="match status" value="1"/>
</dbReference>
<proteinExistence type="predicted"/>
<reference evidence="3" key="2">
    <citation type="submission" date="2023-05" db="EMBL/GenBank/DDBJ databases">
        <authorList>
            <consortium name="Lawrence Berkeley National Laboratory"/>
            <person name="Steindorff A."/>
            <person name="Hensen N."/>
            <person name="Bonometti L."/>
            <person name="Westerberg I."/>
            <person name="Brannstrom I.O."/>
            <person name="Guillou S."/>
            <person name="Cros-Aarteil S."/>
            <person name="Calhoun S."/>
            <person name="Haridas S."/>
            <person name="Kuo A."/>
            <person name="Mondo S."/>
            <person name="Pangilinan J."/>
            <person name="Riley R."/>
            <person name="Labutti K."/>
            <person name="Andreopoulos B."/>
            <person name="Lipzen A."/>
            <person name="Chen C."/>
            <person name="Yanf M."/>
            <person name="Daum C."/>
            <person name="Ng V."/>
            <person name="Clum A."/>
            <person name="Ohm R."/>
            <person name="Martin F."/>
            <person name="Silar P."/>
            <person name="Natvig D."/>
            <person name="Lalanne C."/>
            <person name="Gautier V."/>
            <person name="Ament-Velasquez S.L."/>
            <person name="Kruys A."/>
            <person name="Hutchinson M.I."/>
            <person name="Powell A.J."/>
            <person name="Barry K."/>
            <person name="Miller A.N."/>
            <person name="Grigoriev I.V."/>
            <person name="Debuchy R."/>
            <person name="Gladieux P."/>
            <person name="Thoren M.H."/>
            <person name="Johannesson H."/>
        </authorList>
    </citation>
    <scope>NUCLEOTIDE SEQUENCE</scope>
    <source>
        <strain evidence="3">PSN293</strain>
    </source>
</reference>
<dbReference type="Proteomes" id="UP001301769">
    <property type="component" value="Unassembled WGS sequence"/>
</dbReference>
<keyword evidence="4" id="KW-1185">Reference proteome</keyword>